<gene>
    <name evidence="5" type="ORF">B0T10DRAFT_590474</name>
</gene>
<name>A0A9P8WDL3_9HYPO</name>
<dbReference type="InterPro" id="IPR050936">
    <property type="entry name" value="AP-1-like"/>
</dbReference>
<evidence type="ECO:0000256" key="3">
    <source>
        <dbReference type="SAM" id="MobiDB-lite"/>
    </source>
</evidence>
<dbReference type="GO" id="GO:0090575">
    <property type="term" value="C:RNA polymerase II transcription regulator complex"/>
    <property type="evidence" value="ECO:0007669"/>
    <property type="project" value="TreeGrafter"/>
</dbReference>
<dbReference type="InterPro" id="IPR046347">
    <property type="entry name" value="bZIP_sf"/>
</dbReference>
<keyword evidence="2" id="KW-0539">Nucleus</keyword>
<keyword evidence="6" id="KW-1185">Reference proteome</keyword>
<reference evidence="5 6" key="1">
    <citation type="journal article" date="2021" name="Nat. Commun.">
        <title>Genetic determinants of endophytism in the Arabidopsis root mycobiome.</title>
        <authorList>
            <person name="Mesny F."/>
            <person name="Miyauchi S."/>
            <person name="Thiergart T."/>
            <person name="Pickel B."/>
            <person name="Atanasova L."/>
            <person name="Karlsson M."/>
            <person name="Huettel B."/>
            <person name="Barry K.W."/>
            <person name="Haridas S."/>
            <person name="Chen C."/>
            <person name="Bauer D."/>
            <person name="Andreopoulos W."/>
            <person name="Pangilinan J."/>
            <person name="LaButti K."/>
            <person name="Riley R."/>
            <person name="Lipzen A."/>
            <person name="Clum A."/>
            <person name="Drula E."/>
            <person name="Henrissat B."/>
            <person name="Kohler A."/>
            <person name="Grigoriev I.V."/>
            <person name="Martin F.M."/>
            <person name="Hacquard S."/>
        </authorList>
    </citation>
    <scope>NUCLEOTIDE SEQUENCE [LARGE SCALE GENOMIC DNA]</scope>
    <source>
        <strain evidence="5 6">MPI-CAGE-CH-0241</strain>
    </source>
</reference>
<evidence type="ECO:0000313" key="5">
    <source>
        <dbReference type="EMBL" id="KAH6894741.1"/>
    </source>
</evidence>
<feature type="compositionally biased region" description="Basic and acidic residues" evidence="3">
    <location>
        <begin position="14"/>
        <end position="23"/>
    </location>
</feature>
<evidence type="ECO:0000313" key="6">
    <source>
        <dbReference type="Proteomes" id="UP000777438"/>
    </source>
</evidence>
<evidence type="ECO:0000256" key="2">
    <source>
        <dbReference type="ARBA" id="ARBA00023242"/>
    </source>
</evidence>
<dbReference type="PANTHER" id="PTHR40621">
    <property type="entry name" value="TRANSCRIPTION FACTOR KAPC-RELATED"/>
    <property type="match status" value="1"/>
</dbReference>
<evidence type="ECO:0000259" key="4">
    <source>
        <dbReference type="SMART" id="SM00338"/>
    </source>
</evidence>
<dbReference type="SUPFAM" id="SSF57959">
    <property type="entry name" value="Leucine zipper domain"/>
    <property type="match status" value="1"/>
</dbReference>
<dbReference type="SMART" id="SM00338">
    <property type="entry name" value="BRLZ"/>
    <property type="match status" value="1"/>
</dbReference>
<dbReference type="GO" id="GO:0001228">
    <property type="term" value="F:DNA-binding transcription activator activity, RNA polymerase II-specific"/>
    <property type="evidence" value="ECO:0007669"/>
    <property type="project" value="TreeGrafter"/>
</dbReference>
<dbReference type="Proteomes" id="UP000777438">
    <property type="component" value="Unassembled WGS sequence"/>
</dbReference>
<sequence length="343" mass="38613">MSKSIFRVFNPGAPKEDPVEKRRGQLRRAQQTYRDRKDKYTRCLENELSQTRASEAKLMREAENLRTTIIVLVGLLSEHGIDAPASAWLDERRVKEGHKFATPSESSATCQVQPQAHRTKASPVPPRDLYHVGNAIMPTEALQWTSPESISDYYPIDGQRKHTAPQLYQHQQRPSTDSWMDISEAAIFSQNDDRRLCQLDLVTIGMEFVLTLERPCLEHIHGDPNKPDDPNGHALTTSAQLLSVSPLTPSKAPAPSFQKTPTALLDRLLNLAPNLVLDGEVTPIQAWNYIRCQPHFGGLRARDLWTLAEGLRDSIQCHGFGAVVQQGIFEDLVYTTLMLGREF</sequence>
<feature type="region of interest" description="Disordered" evidence="3">
    <location>
        <begin position="1"/>
        <end position="38"/>
    </location>
</feature>
<comment type="caution">
    <text evidence="5">The sequence shown here is derived from an EMBL/GenBank/DDBJ whole genome shotgun (WGS) entry which is preliminary data.</text>
</comment>
<accession>A0A9P8WDL3</accession>
<proteinExistence type="predicted"/>
<dbReference type="Gene3D" id="1.20.5.170">
    <property type="match status" value="1"/>
</dbReference>
<dbReference type="OrthoDB" id="2590011at2759"/>
<comment type="subcellular location">
    <subcellularLocation>
        <location evidence="1">Nucleus</location>
    </subcellularLocation>
</comment>
<dbReference type="CDD" id="cd14688">
    <property type="entry name" value="bZIP_YAP"/>
    <property type="match status" value="1"/>
</dbReference>
<dbReference type="PANTHER" id="PTHR40621:SF6">
    <property type="entry name" value="AP-1-LIKE TRANSCRIPTION FACTOR YAP1-RELATED"/>
    <property type="match status" value="1"/>
</dbReference>
<dbReference type="GO" id="GO:0000976">
    <property type="term" value="F:transcription cis-regulatory region binding"/>
    <property type="evidence" value="ECO:0007669"/>
    <property type="project" value="InterPro"/>
</dbReference>
<dbReference type="EMBL" id="JAGPYM010000005">
    <property type="protein sequence ID" value="KAH6894741.1"/>
    <property type="molecule type" value="Genomic_DNA"/>
</dbReference>
<dbReference type="AlphaFoldDB" id="A0A9P8WDL3"/>
<organism evidence="5 6">
    <name type="scientific">Thelonectria olida</name>
    <dbReference type="NCBI Taxonomy" id="1576542"/>
    <lineage>
        <taxon>Eukaryota</taxon>
        <taxon>Fungi</taxon>
        <taxon>Dikarya</taxon>
        <taxon>Ascomycota</taxon>
        <taxon>Pezizomycotina</taxon>
        <taxon>Sordariomycetes</taxon>
        <taxon>Hypocreomycetidae</taxon>
        <taxon>Hypocreales</taxon>
        <taxon>Nectriaceae</taxon>
        <taxon>Thelonectria</taxon>
    </lineage>
</organism>
<dbReference type="InterPro" id="IPR004827">
    <property type="entry name" value="bZIP"/>
</dbReference>
<evidence type="ECO:0000256" key="1">
    <source>
        <dbReference type="ARBA" id="ARBA00004123"/>
    </source>
</evidence>
<feature type="domain" description="BZIP" evidence="4">
    <location>
        <begin position="14"/>
        <end position="78"/>
    </location>
</feature>
<protein>
    <recommendedName>
        <fullName evidence="4">BZIP domain-containing protein</fullName>
    </recommendedName>
</protein>